<proteinExistence type="inferred from homology"/>
<evidence type="ECO:0000313" key="8">
    <source>
        <dbReference type="Proteomes" id="UP000315525"/>
    </source>
</evidence>
<accession>A0A523UW03</accession>
<keyword evidence="5" id="KW-0560">Oxidoreductase</keyword>
<evidence type="ECO:0000256" key="5">
    <source>
        <dbReference type="ARBA" id="ARBA00023002"/>
    </source>
</evidence>
<dbReference type="PROSITE" id="PS51387">
    <property type="entry name" value="FAD_PCMH"/>
    <property type="match status" value="1"/>
</dbReference>
<dbReference type="GO" id="GO:0016491">
    <property type="term" value="F:oxidoreductase activity"/>
    <property type="evidence" value="ECO:0007669"/>
    <property type="project" value="UniProtKB-KW"/>
</dbReference>
<feature type="domain" description="FAD-binding PCMH-type" evidence="6">
    <location>
        <begin position="35"/>
        <end position="210"/>
    </location>
</feature>
<dbReference type="Proteomes" id="UP000315525">
    <property type="component" value="Unassembled WGS sequence"/>
</dbReference>
<evidence type="ECO:0000259" key="6">
    <source>
        <dbReference type="PROSITE" id="PS51387"/>
    </source>
</evidence>
<comment type="similarity">
    <text evidence="2">Belongs to the FAD-binding oxidoreductase/transferase type 4 family.</text>
</comment>
<dbReference type="InterPro" id="IPR016164">
    <property type="entry name" value="FAD-linked_Oxase-like_C"/>
</dbReference>
<dbReference type="GO" id="GO:0071949">
    <property type="term" value="F:FAD binding"/>
    <property type="evidence" value="ECO:0007669"/>
    <property type="project" value="InterPro"/>
</dbReference>
<comment type="cofactor">
    <cofactor evidence="1">
        <name>FAD</name>
        <dbReference type="ChEBI" id="CHEBI:57692"/>
    </cofactor>
</comment>
<dbReference type="FunFam" id="3.30.70.2740:FF:000001">
    <property type="entry name" value="D-lactate dehydrogenase mitochondrial"/>
    <property type="match status" value="1"/>
</dbReference>
<evidence type="ECO:0000256" key="3">
    <source>
        <dbReference type="ARBA" id="ARBA00022630"/>
    </source>
</evidence>
<dbReference type="InterPro" id="IPR016169">
    <property type="entry name" value="FAD-bd_PCMH_sub2"/>
</dbReference>
<gene>
    <name evidence="7" type="ORF">E3J62_03790</name>
</gene>
<dbReference type="InterPro" id="IPR051914">
    <property type="entry name" value="FAD-linked_OxidoTrans_Type4"/>
</dbReference>
<sequence>MVNNSARKRLKEIFGGRVLFAVEERLCYSFDATNVEYLPDCVAFPLDVEEVVKTVALAVEETIPLIPRGAGSGFSGGAVAVKGGVVLSFEKMHRTEKMDRDALTAMVQPGVVTKKLQDEAAGIELFYPPDPASLSFSMIGGNIGTNAGGPRAIKYGTTRDYVIDLEVVTPAYGLISTAKKGCGFDLTPLFVGAEGILGVIVRAKLRLINAPETTKTILACFKSMRKAAEALDVIIEEGIIPSTAEFIDKPTVECVFGKSETEKDLRRSNVLIIEVDGWQVEVEELSKLIVDRCRNRGAHMVRFARSEREREEIWSIRRGISPALANIAPHKINPDVCVPRSRLPEYLSFVSLLSKRYSLRIFNFGHAGDGNIHTNIMFDGSRDGERRAAERALTELFEKTVELGGTISGEHGVGMARRKAIRLQIGPKELRLRRKLKSVFDPLDIMNPAKGL</sequence>
<dbReference type="EMBL" id="SOJN01000046">
    <property type="protein sequence ID" value="TET46733.1"/>
    <property type="molecule type" value="Genomic_DNA"/>
</dbReference>
<dbReference type="SUPFAM" id="SSF55103">
    <property type="entry name" value="FAD-linked oxidases, C-terminal domain"/>
    <property type="match status" value="1"/>
</dbReference>
<organism evidence="7 8">
    <name type="scientific">candidate division TA06 bacterium</name>
    <dbReference type="NCBI Taxonomy" id="2250710"/>
    <lineage>
        <taxon>Bacteria</taxon>
        <taxon>Bacteria division TA06</taxon>
    </lineage>
</organism>
<evidence type="ECO:0000256" key="4">
    <source>
        <dbReference type="ARBA" id="ARBA00022827"/>
    </source>
</evidence>
<protein>
    <submittedName>
        <fullName evidence="7">FAD-binding protein</fullName>
    </submittedName>
</protein>
<dbReference type="InterPro" id="IPR016166">
    <property type="entry name" value="FAD-bd_PCMH"/>
</dbReference>
<evidence type="ECO:0000313" key="7">
    <source>
        <dbReference type="EMBL" id="TET46733.1"/>
    </source>
</evidence>
<dbReference type="Gene3D" id="1.10.45.10">
    <property type="entry name" value="Vanillyl-alcohol Oxidase, Chain A, domain 4"/>
    <property type="match status" value="1"/>
</dbReference>
<dbReference type="Gene3D" id="3.30.70.2740">
    <property type="match status" value="1"/>
</dbReference>
<comment type="caution">
    <text evidence="7">The sequence shown here is derived from an EMBL/GenBank/DDBJ whole genome shotgun (WGS) entry which is preliminary data.</text>
</comment>
<reference evidence="7 8" key="1">
    <citation type="submission" date="2019-03" db="EMBL/GenBank/DDBJ databases">
        <title>Metabolic potential of uncultured bacteria and archaea associated with petroleum seepage in deep-sea sediments.</title>
        <authorList>
            <person name="Dong X."/>
            <person name="Hubert C."/>
        </authorList>
    </citation>
    <scope>NUCLEOTIDE SEQUENCE [LARGE SCALE GENOMIC DNA]</scope>
    <source>
        <strain evidence="7">E44_bin18</strain>
    </source>
</reference>
<keyword evidence="3" id="KW-0285">Flavoprotein</keyword>
<evidence type="ECO:0000256" key="2">
    <source>
        <dbReference type="ARBA" id="ARBA00008000"/>
    </source>
</evidence>
<dbReference type="InterPro" id="IPR006094">
    <property type="entry name" value="Oxid_FAD_bind_N"/>
</dbReference>
<dbReference type="InterPro" id="IPR016171">
    <property type="entry name" value="Vanillyl_alc_oxidase_C-sub2"/>
</dbReference>
<dbReference type="Pfam" id="PF01565">
    <property type="entry name" value="FAD_binding_4"/>
    <property type="match status" value="1"/>
</dbReference>
<dbReference type="PANTHER" id="PTHR42934">
    <property type="entry name" value="GLYCOLATE OXIDASE SUBUNIT GLCD"/>
    <property type="match status" value="1"/>
</dbReference>
<dbReference type="InterPro" id="IPR036318">
    <property type="entry name" value="FAD-bd_PCMH-like_sf"/>
</dbReference>
<dbReference type="SUPFAM" id="SSF56176">
    <property type="entry name" value="FAD-binding/transporter-associated domain-like"/>
    <property type="match status" value="1"/>
</dbReference>
<dbReference type="InterPro" id="IPR004113">
    <property type="entry name" value="FAD-bd_oxidored_4_C"/>
</dbReference>
<dbReference type="PANTHER" id="PTHR42934:SF3">
    <property type="entry name" value="D-LACTATE DEHYDROGENASE"/>
    <property type="match status" value="1"/>
</dbReference>
<dbReference type="AlphaFoldDB" id="A0A523UW03"/>
<dbReference type="Gene3D" id="3.30.465.10">
    <property type="match status" value="1"/>
</dbReference>
<name>A0A523UW03_UNCT6</name>
<evidence type="ECO:0000256" key="1">
    <source>
        <dbReference type="ARBA" id="ARBA00001974"/>
    </source>
</evidence>
<keyword evidence="4" id="KW-0274">FAD</keyword>
<dbReference type="Pfam" id="PF02913">
    <property type="entry name" value="FAD-oxidase_C"/>
    <property type="match status" value="1"/>
</dbReference>